<comment type="pathway">
    <text evidence="2 4">Amino-acid biosynthesis; L-proline biosynthesis; L-proline from L-glutamate 5-semialdehyde: step 1/1.</text>
</comment>
<dbReference type="NCBIfam" id="TIGR00112">
    <property type="entry name" value="proC"/>
    <property type="match status" value="1"/>
</dbReference>
<evidence type="ECO:0000256" key="2">
    <source>
        <dbReference type="HAMAP-Rule" id="MF_01925"/>
    </source>
</evidence>
<name>A0ABN3ZF23_BACA1</name>
<keyword evidence="2 4" id="KW-0641">Proline biosynthesis</keyword>
<feature type="domain" description="Pyrroline-5-carboxylate reductase dimerisation" evidence="6">
    <location>
        <begin position="161"/>
        <end position="264"/>
    </location>
</feature>
<dbReference type="Gene3D" id="3.40.50.720">
    <property type="entry name" value="NAD(P)-binding Rossmann-like Domain"/>
    <property type="match status" value="1"/>
</dbReference>
<organism evidence="7 8">
    <name type="scientific">Bacillus atrophaeus (strain 1942)</name>
    <dbReference type="NCBI Taxonomy" id="720555"/>
    <lineage>
        <taxon>Bacteria</taxon>
        <taxon>Bacillati</taxon>
        <taxon>Bacillota</taxon>
        <taxon>Bacilli</taxon>
        <taxon>Bacillales</taxon>
        <taxon>Bacillaceae</taxon>
        <taxon>Bacillus</taxon>
    </lineage>
</organism>
<sequence>MKTIGFIGAGSMAEAMINGLLKSGMMKPDHILVTNRSNDARLKELKDTYGVLPCRDKTAFFEKTDIIVLAVKPKDAAKSIAGIRSHIKNQLVISVLAGITIETIQCYFERNLTVIRAMPNTSAAIGKSATAFSASPEAGADAIKTAKTLLETIGEASLVEEKHMDAVTAIAGSGPAYLYHYAEAMETAAHKVGLEEGFAKRLILQTMAGAIEMLQQSGKQPAQLRTEITSAGGTTEAGLRALKERCFEDAIVHCIEETAKRSGEIKEEFAGTVLKHM</sequence>
<comment type="function">
    <text evidence="2">Catalyzes the reduction of 1-pyrroline-5-carboxylate (PCA) to L-proline.</text>
</comment>
<dbReference type="Pfam" id="PF14748">
    <property type="entry name" value="P5CR_dimer"/>
    <property type="match status" value="1"/>
</dbReference>
<comment type="subcellular location">
    <subcellularLocation>
        <location evidence="2">Cytoplasm</location>
    </subcellularLocation>
</comment>
<protein>
    <recommendedName>
        <fullName evidence="2 3">Pyrroline-5-carboxylate reductase</fullName>
        <shortName evidence="2">P5C reductase</shortName>
        <shortName evidence="2">P5CR</shortName>
        <ecNumber evidence="2 3">1.5.1.2</ecNumber>
    </recommendedName>
    <alternativeName>
        <fullName evidence="2">PCA reductase</fullName>
    </alternativeName>
</protein>
<dbReference type="PANTHER" id="PTHR11645:SF49">
    <property type="entry name" value="PYRROLINE-5-CARBOXYLATE REDUCTASE 1"/>
    <property type="match status" value="1"/>
</dbReference>
<dbReference type="RefSeq" id="WP_003325531.1">
    <property type="nucleotide sequence ID" value="NC_014639.1"/>
</dbReference>
<dbReference type="HAMAP" id="MF_01925">
    <property type="entry name" value="P5C_reductase"/>
    <property type="match status" value="1"/>
</dbReference>
<dbReference type="SUPFAM" id="SSF51735">
    <property type="entry name" value="NAD(P)-binding Rossmann-fold domains"/>
    <property type="match status" value="1"/>
</dbReference>
<dbReference type="EMBL" id="CP002207">
    <property type="protein sequence ID" value="ADP32972.1"/>
    <property type="molecule type" value="Genomic_DNA"/>
</dbReference>
<evidence type="ECO:0000256" key="1">
    <source>
        <dbReference type="ARBA" id="ARBA00005525"/>
    </source>
</evidence>
<dbReference type="Proteomes" id="UP000006867">
    <property type="component" value="Chromosome"/>
</dbReference>
<dbReference type="InterPro" id="IPR008927">
    <property type="entry name" value="6-PGluconate_DH-like_C_sf"/>
</dbReference>
<comment type="similarity">
    <text evidence="1 2 4">Belongs to the pyrroline-5-carboxylate reductase family.</text>
</comment>
<keyword evidence="2 4" id="KW-0028">Amino-acid biosynthesis</keyword>
<comment type="catalytic activity">
    <reaction evidence="2">
        <text>L-proline + NAD(+) = (S)-1-pyrroline-5-carboxylate + NADH + 2 H(+)</text>
        <dbReference type="Rhea" id="RHEA:14105"/>
        <dbReference type="ChEBI" id="CHEBI:15378"/>
        <dbReference type="ChEBI" id="CHEBI:17388"/>
        <dbReference type="ChEBI" id="CHEBI:57540"/>
        <dbReference type="ChEBI" id="CHEBI:57945"/>
        <dbReference type="ChEBI" id="CHEBI:60039"/>
        <dbReference type="EC" id="1.5.1.2"/>
    </reaction>
</comment>
<dbReference type="InterPro" id="IPR053790">
    <property type="entry name" value="P5CR-like_CS"/>
</dbReference>
<evidence type="ECO:0000256" key="4">
    <source>
        <dbReference type="RuleBase" id="RU003903"/>
    </source>
</evidence>
<dbReference type="EC" id="1.5.1.2" evidence="2 3"/>
<evidence type="ECO:0000313" key="7">
    <source>
        <dbReference type="EMBL" id="ADP32972.1"/>
    </source>
</evidence>
<evidence type="ECO:0000313" key="8">
    <source>
        <dbReference type="Proteomes" id="UP000006867"/>
    </source>
</evidence>
<keyword evidence="2 4" id="KW-0560">Oxidoreductase</keyword>
<dbReference type="InterPro" id="IPR029036">
    <property type="entry name" value="P5CR_dimer"/>
</dbReference>
<feature type="domain" description="Pyrroline-5-carboxylate reductase catalytic N-terminal" evidence="5">
    <location>
        <begin position="3"/>
        <end position="98"/>
    </location>
</feature>
<proteinExistence type="inferred from homology"/>
<dbReference type="SUPFAM" id="SSF48179">
    <property type="entry name" value="6-phosphogluconate dehydrogenase C-terminal domain-like"/>
    <property type="match status" value="1"/>
</dbReference>
<comment type="catalytic activity">
    <reaction evidence="2 4">
        <text>L-proline + NADP(+) = (S)-1-pyrroline-5-carboxylate + NADPH + 2 H(+)</text>
        <dbReference type="Rhea" id="RHEA:14109"/>
        <dbReference type="ChEBI" id="CHEBI:15378"/>
        <dbReference type="ChEBI" id="CHEBI:17388"/>
        <dbReference type="ChEBI" id="CHEBI:57783"/>
        <dbReference type="ChEBI" id="CHEBI:58349"/>
        <dbReference type="ChEBI" id="CHEBI:60039"/>
        <dbReference type="EC" id="1.5.1.2"/>
    </reaction>
</comment>
<dbReference type="InterPro" id="IPR036291">
    <property type="entry name" value="NAD(P)-bd_dom_sf"/>
</dbReference>
<dbReference type="PANTHER" id="PTHR11645">
    <property type="entry name" value="PYRROLINE-5-CARBOXYLATE REDUCTASE"/>
    <property type="match status" value="1"/>
</dbReference>
<keyword evidence="2 4" id="KW-0521">NADP</keyword>
<evidence type="ECO:0000259" key="6">
    <source>
        <dbReference type="Pfam" id="PF14748"/>
    </source>
</evidence>
<dbReference type="InterPro" id="IPR028939">
    <property type="entry name" value="P5C_Rdtase_cat_N"/>
</dbReference>
<keyword evidence="2" id="KW-0963">Cytoplasm</keyword>
<dbReference type="PIRSF" id="PIRSF000193">
    <property type="entry name" value="Pyrrol-5-carb_rd"/>
    <property type="match status" value="1"/>
</dbReference>
<dbReference type="PROSITE" id="PS00521">
    <property type="entry name" value="P5CR"/>
    <property type="match status" value="1"/>
</dbReference>
<evidence type="ECO:0000256" key="3">
    <source>
        <dbReference type="NCBIfam" id="TIGR00112"/>
    </source>
</evidence>
<gene>
    <name evidence="2" type="primary">proC</name>
    <name evidence="7" type="ordered locus">BATR1942_10205</name>
</gene>
<dbReference type="Pfam" id="PF03807">
    <property type="entry name" value="F420_oxidored"/>
    <property type="match status" value="1"/>
</dbReference>
<dbReference type="InterPro" id="IPR000304">
    <property type="entry name" value="Pyrroline-COOH_reductase"/>
</dbReference>
<reference evidence="7 8" key="1">
    <citation type="journal article" date="2011" name="Front. Microbiol.">
        <title>Genomic signatures of strain selection and enhancement in Bacillus atrophaeus var. globigii, a historical biowarfare simulant.</title>
        <authorList>
            <person name="Gibbons H.S."/>
            <person name="Broomall S.M."/>
            <person name="McNew L.A."/>
            <person name="Daligault H."/>
            <person name="Chapman C."/>
            <person name="Bruce D."/>
            <person name="Karavis M."/>
            <person name="Krepps M."/>
            <person name="McGregor P.A."/>
            <person name="Hong C."/>
            <person name="Park K.H."/>
            <person name="Akmal A."/>
            <person name="Feldman A."/>
            <person name="Lin J.S."/>
            <person name="Chang W.E."/>
            <person name="Higgs B.W."/>
            <person name="Demirev P."/>
            <person name="Lindquist J."/>
            <person name="Liem A."/>
            <person name="Fochler E."/>
            <person name="Read T.D."/>
            <person name="Tapia R."/>
            <person name="Johnson S."/>
            <person name="Bishop-Lilly K.A."/>
            <person name="Detter C."/>
            <person name="Han C."/>
            <person name="Sozhamannan S."/>
            <person name="Rosenzweig C.N."/>
            <person name="Skowronski E.W."/>
        </authorList>
    </citation>
    <scope>NUCLEOTIDE SEQUENCE [LARGE SCALE GENOMIC DNA]</scope>
    <source>
        <strain evidence="7 8">1942</strain>
    </source>
</reference>
<dbReference type="Gene3D" id="1.10.3730.10">
    <property type="entry name" value="ProC C-terminal domain-like"/>
    <property type="match status" value="1"/>
</dbReference>
<accession>A0ABN3ZF23</accession>
<evidence type="ECO:0000259" key="5">
    <source>
        <dbReference type="Pfam" id="PF03807"/>
    </source>
</evidence>
<keyword evidence="8" id="KW-1185">Reference proteome</keyword>